<reference evidence="2 3" key="1">
    <citation type="submission" date="2023-03" db="EMBL/GenBank/DDBJ databases">
        <title>Genome sequence of Lichtheimia ornata CBS 291.66.</title>
        <authorList>
            <person name="Mohabir J.T."/>
            <person name="Shea T.P."/>
            <person name="Kurbessoian T."/>
            <person name="Berby B."/>
            <person name="Fontaine J."/>
            <person name="Livny J."/>
            <person name="Gnirke A."/>
            <person name="Stajich J.E."/>
            <person name="Cuomo C.A."/>
        </authorList>
    </citation>
    <scope>NUCLEOTIDE SEQUENCE [LARGE SCALE GENOMIC DNA]</scope>
    <source>
        <strain evidence="2">CBS 291.66</strain>
    </source>
</reference>
<dbReference type="EMBL" id="JARTCD010000028">
    <property type="protein sequence ID" value="KAJ8657902.1"/>
    <property type="molecule type" value="Genomic_DNA"/>
</dbReference>
<evidence type="ECO:0000313" key="2">
    <source>
        <dbReference type="EMBL" id="KAJ8657902.1"/>
    </source>
</evidence>
<sequence>MTKSKNVNLNFKKTIQISDALKANDVSMIKQLGRSPGGFLNNDIRCKVWPKLLLSSTTVEKATHVSERSNFGAKEDEDDMFPEQSEKNRNQAHGVTTEPDVYKCAMMDPNMRDSTTTTTAAAVTRKDSGPKYQVDFAYIKGERKRCPG</sequence>
<gene>
    <name evidence="2" type="ORF">O0I10_006430</name>
</gene>
<dbReference type="Gene3D" id="1.10.8.1310">
    <property type="match status" value="1"/>
</dbReference>
<protein>
    <submittedName>
        <fullName evidence="2">Uncharacterized protein</fullName>
    </submittedName>
</protein>
<dbReference type="Proteomes" id="UP001234581">
    <property type="component" value="Unassembled WGS sequence"/>
</dbReference>
<feature type="region of interest" description="Disordered" evidence="1">
    <location>
        <begin position="63"/>
        <end position="100"/>
    </location>
</feature>
<keyword evidence="3" id="KW-1185">Reference proteome</keyword>
<proteinExistence type="predicted"/>
<evidence type="ECO:0000256" key="1">
    <source>
        <dbReference type="SAM" id="MobiDB-lite"/>
    </source>
</evidence>
<dbReference type="AlphaFoldDB" id="A0AAD7V4C1"/>
<dbReference type="RefSeq" id="XP_058342815.1">
    <property type="nucleotide sequence ID" value="XM_058486458.1"/>
</dbReference>
<name>A0AAD7V4C1_9FUNG</name>
<comment type="caution">
    <text evidence="2">The sequence shown here is derived from an EMBL/GenBank/DDBJ whole genome shotgun (WGS) entry which is preliminary data.</text>
</comment>
<dbReference type="GeneID" id="83213841"/>
<evidence type="ECO:0000313" key="3">
    <source>
        <dbReference type="Proteomes" id="UP001234581"/>
    </source>
</evidence>
<accession>A0AAD7V4C1</accession>
<organism evidence="2 3">
    <name type="scientific">Lichtheimia ornata</name>
    <dbReference type="NCBI Taxonomy" id="688661"/>
    <lineage>
        <taxon>Eukaryota</taxon>
        <taxon>Fungi</taxon>
        <taxon>Fungi incertae sedis</taxon>
        <taxon>Mucoromycota</taxon>
        <taxon>Mucoromycotina</taxon>
        <taxon>Mucoromycetes</taxon>
        <taxon>Mucorales</taxon>
        <taxon>Lichtheimiaceae</taxon>
        <taxon>Lichtheimia</taxon>
    </lineage>
</organism>